<name>A0A0D7A0P6_9AGAR</name>
<reference evidence="1 2" key="1">
    <citation type="journal article" date="2015" name="Fungal Genet. Biol.">
        <title>Evolution of novel wood decay mechanisms in Agaricales revealed by the genome sequences of Fistulina hepatica and Cylindrobasidium torrendii.</title>
        <authorList>
            <person name="Floudas D."/>
            <person name="Held B.W."/>
            <person name="Riley R."/>
            <person name="Nagy L.G."/>
            <person name="Koehler G."/>
            <person name="Ransdell A.S."/>
            <person name="Younus H."/>
            <person name="Chow J."/>
            <person name="Chiniquy J."/>
            <person name="Lipzen A."/>
            <person name="Tritt A."/>
            <person name="Sun H."/>
            <person name="Haridas S."/>
            <person name="LaButti K."/>
            <person name="Ohm R.A."/>
            <person name="Kues U."/>
            <person name="Blanchette R.A."/>
            <person name="Grigoriev I.V."/>
            <person name="Minto R.E."/>
            <person name="Hibbett D.S."/>
        </authorList>
    </citation>
    <scope>NUCLEOTIDE SEQUENCE [LARGE SCALE GENOMIC DNA]</scope>
    <source>
        <strain evidence="1 2">ATCC 64428</strain>
    </source>
</reference>
<feature type="non-terminal residue" evidence="1">
    <location>
        <position position="259"/>
    </location>
</feature>
<evidence type="ECO:0000313" key="1">
    <source>
        <dbReference type="EMBL" id="KIY42974.1"/>
    </source>
</evidence>
<dbReference type="Proteomes" id="UP000054144">
    <property type="component" value="Unassembled WGS sequence"/>
</dbReference>
<proteinExistence type="predicted"/>
<organism evidence="1 2">
    <name type="scientific">Fistulina hepatica ATCC 64428</name>
    <dbReference type="NCBI Taxonomy" id="1128425"/>
    <lineage>
        <taxon>Eukaryota</taxon>
        <taxon>Fungi</taxon>
        <taxon>Dikarya</taxon>
        <taxon>Basidiomycota</taxon>
        <taxon>Agaricomycotina</taxon>
        <taxon>Agaricomycetes</taxon>
        <taxon>Agaricomycetidae</taxon>
        <taxon>Agaricales</taxon>
        <taxon>Fistulinaceae</taxon>
        <taxon>Fistulina</taxon>
    </lineage>
</organism>
<keyword evidence="2" id="KW-1185">Reference proteome</keyword>
<evidence type="ECO:0000313" key="2">
    <source>
        <dbReference type="Proteomes" id="UP000054144"/>
    </source>
</evidence>
<dbReference type="OrthoDB" id="2523383at2759"/>
<accession>A0A0D7A0P6</accession>
<sequence>SVQLPRKLSRPPFVEVSRSALVAVSPELSQVPPEFIRQGIPSKASHMLSGTSAIDPSSLPTSLPRAHVPATLTVRLRAPVHTTAAPTHVLAISAPSTHYRAHEIPVKLVPTHSLPLAAHCTAIPVLPPRTRGDRGVLYLQVLPLELPSPAAFPILHNYMYTHGLSEVLSALIPVPDYLAKAELSHAVVLGILQSRDVQLFQLADYCMRKAMNNSKTLLSYASHAKELWQDMVALGLFEPALWDTLDLAWEVILIALNKA</sequence>
<feature type="non-terminal residue" evidence="1">
    <location>
        <position position="1"/>
    </location>
</feature>
<protein>
    <submittedName>
        <fullName evidence="1">Uncharacterized protein</fullName>
    </submittedName>
</protein>
<dbReference type="EMBL" id="KN882148">
    <property type="protein sequence ID" value="KIY42974.1"/>
    <property type="molecule type" value="Genomic_DNA"/>
</dbReference>
<dbReference type="AlphaFoldDB" id="A0A0D7A0P6"/>
<gene>
    <name evidence="1" type="ORF">FISHEDRAFT_32117</name>
</gene>